<evidence type="ECO:0000256" key="5">
    <source>
        <dbReference type="ARBA" id="ARBA00023136"/>
    </source>
</evidence>
<keyword evidence="5 6" id="KW-0472">Membrane</keyword>
<keyword evidence="2" id="KW-1003">Cell membrane</keyword>
<comment type="subcellular location">
    <subcellularLocation>
        <location evidence="1">Cell membrane</location>
        <topology evidence="1">Multi-pass membrane protein</topology>
    </subcellularLocation>
</comment>
<evidence type="ECO:0000259" key="7">
    <source>
        <dbReference type="Pfam" id="PF12823"/>
    </source>
</evidence>
<feature type="transmembrane region" description="Helical" evidence="6">
    <location>
        <begin position="6"/>
        <end position="27"/>
    </location>
</feature>
<evidence type="ECO:0000256" key="4">
    <source>
        <dbReference type="ARBA" id="ARBA00022989"/>
    </source>
</evidence>
<evidence type="ECO:0000256" key="6">
    <source>
        <dbReference type="SAM" id="Phobius"/>
    </source>
</evidence>
<feature type="domain" description="DUF3817" evidence="7">
    <location>
        <begin position="5"/>
        <end position="91"/>
    </location>
</feature>
<proteinExistence type="predicted"/>
<dbReference type="PANTHER" id="PTHR40077">
    <property type="entry name" value="MEMBRANE PROTEIN-RELATED"/>
    <property type="match status" value="1"/>
</dbReference>
<accession>A0A9D1GWX1</accession>
<evidence type="ECO:0000256" key="1">
    <source>
        <dbReference type="ARBA" id="ARBA00004651"/>
    </source>
</evidence>
<protein>
    <submittedName>
        <fullName evidence="8">DUF3817 domain-containing protein</fullName>
    </submittedName>
</protein>
<dbReference type="NCBIfam" id="TIGR03954">
    <property type="entry name" value="integ_memb_HG"/>
    <property type="match status" value="1"/>
</dbReference>
<organism evidence="8 9">
    <name type="scientific">Candidatus Avipropionibacterium avicola</name>
    <dbReference type="NCBI Taxonomy" id="2840701"/>
    <lineage>
        <taxon>Bacteria</taxon>
        <taxon>Bacillati</taxon>
        <taxon>Actinomycetota</taxon>
        <taxon>Actinomycetes</taxon>
        <taxon>Propionibacteriales</taxon>
        <taxon>Propionibacteriaceae</taxon>
        <taxon>Propionibacteriaceae incertae sedis</taxon>
        <taxon>Candidatus Avipropionibacterium</taxon>
    </lineage>
</organism>
<dbReference type="AlphaFoldDB" id="A0A9D1GWX1"/>
<dbReference type="EMBL" id="DVLP01000049">
    <property type="protein sequence ID" value="HIT74285.1"/>
    <property type="molecule type" value="Genomic_DNA"/>
</dbReference>
<dbReference type="Pfam" id="PF12823">
    <property type="entry name" value="DUF3817"/>
    <property type="match status" value="1"/>
</dbReference>
<name>A0A9D1GWX1_9ACTN</name>
<evidence type="ECO:0000313" key="9">
    <source>
        <dbReference type="Proteomes" id="UP000886842"/>
    </source>
</evidence>
<evidence type="ECO:0000256" key="3">
    <source>
        <dbReference type="ARBA" id="ARBA00022692"/>
    </source>
</evidence>
<gene>
    <name evidence="8" type="ORF">IAA98_01700</name>
</gene>
<reference evidence="8" key="2">
    <citation type="journal article" date="2021" name="PeerJ">
        <title>Extensive microbial diversity within the chicken gut microbiome revealed by metagenomics and culture.</title>
        <authorList>
            <person name="Gilroy R."/>
            <person name="Ravi A."/>
            <person name="Getino M."/>
            <person name="Pursley I."/>
            <person name="Horton D.L."/>
            <person name="Alikhan N.F."/>
            <person name="Baker D."/>
            <person name="Gharbi K."/>
            <person name="Hall N."/>
            <person name="Watson M."/>
            <person name="Adriaenssens E.M."/>
            <person name="Foster-Nyarko E."/>
            <person name="Jarju S."/>
            <person name="Secka A."/>
            <person name="Antonio M."/>
            <person name="Oren A."/>
            <person name="Chaudhuri R.R."/>
            <person name="La Ragione R."/>
            <person name="Hildebrand F."/>
            <person name="Pallen M.J."/>
        </authorList>
    </citation>
    <scope>NUCLEOTIDE SEQUENCE</scope>
    <source>
        <strain evidence="8">ChiGjej1B1-24693</strain>
    </source>
</reference>
<feature type="transmembrane region" description="Helical" evidence="6">
    <location>
        <begin position="39"/>
        <end position="58"/>
    </location>
</feature>
<sequence length="146" mass="16176">MSPRQLYRVVATAEMITWTLLILGMVLKYSGVTEWGVRVGGLVHGVGFLCYVLANVFVGLNQRWSLRTMAVGIASAFVPWCTWPYDRWLDKHSKLDGPWRPEGSGLRGWLLRHPVLALLLAAVGVAAVTSVLLWLGPPTGWSTRFG</sequence>
<dbReference type="GO" id="GO:0005886">
    <property type="term" value="C:plasma membrane"/>
    <property type="evidence" value="ECO:0007669"/>
    <property type="project" value="UniProtKB-SubCell"/>
</dbReference>
<evidence type="ECO:0000256" key="2">
    <source>
        <dbReference type="ARBA" id="ARBA00022475"/>
    </source>
</evidence>
<evidence type="ECO:0000313" key="8">
    <source>
        <dbReference type="EMBL" id="HIT74285.1"/>
    </source>
</evidence>
<comment type="caution">
    <text evidence="8">The sequence shown here is derived from an EMBL/GenBank/DDBJ whole genome shotgun (WGS) entry which is preliminary data.</text>
</comment>
<dbReference type="InterPro" id="IPR023845">
    <property type="entry name" value="DUF3817_TM"/>
</dbReference>
<keyword evidence="4 6" id="KW-1133">Transmembrane helix</keyword>
<dbReference type="PANTHER" id="PTHR40077:SF1">
    <property type="entry name" value="MEMBRANE PROTEIN"/>
    <property type="match status" value="1"/>
</dbReference>
<dbReference type="Proteomes" id="UP000886842">
    <property type="component" value="Unassembled WGS sequence"/>
</dbReference>
<keyword evidence="3 6" id="KW-0812">Transmembrane</keyword>
<feature type="transmembrane region" description="Helical" evidence="6">
    <location>
        <begin position="115"/>
        <end position="136"/>
    </location>
</feature>
<reference evidence="8" key="1">
    <citation type="submission" date="2020-10" db="EMBL/GenBank/DDBJ databases">
        <authorList>
            <person name="Gilroy R."/>
        </authorList>
    </citation>
    <scope>NUCLEOTIDE SEQUENCE</scope>
    <source>
        <strain evidence="8">ChiGjej1B1-24693</strain>
    </source>
</reference>